<keyword evidence="14" id="KW-0413">Isomerase</keyword>
<dbReference type="PANTHER" id="PTHR10885:SF0">
    <property type="entry name" value="ISOPENTENYL-DIPHOSPHATE DELTA-ISOMERASE"/>
    <property type="match status" value="1"/>
</dbReference>
<dbReference type="GO" id="GO:0004452">
    <property type="term" value="F:isopentenyl-diphosphate delta-isomerase activity"/>
    <property type="evidence" value="ECO:0007669"/>
    <property type="project" value="UniProtKB-EC"/>
</dbReference>
<evidence type="ECO:0000256" key="1">
    <source>
        <dbReference type="ARBA" id="ARBA00000374"/>
    </source>
</evidence>
<dbReference type="GO" id="GO:0050992">
    <property type="term" value="P:dimethylallyl diphosphate biosynthetic process"/>
    <property type="evidence" value="ECO:0007669"/>
    <property type="project" value="UniProtKB-UniPathway"/>
</dbReference>
<dbReference type="OMA" id="KAPFDNG"/>
<keyword evidence="9" id="KW-0756">Sterol biosynthesis</keyword>
<keyword evidence="9" id="KW-1207">Sterol metabolism</keyword>
<dbReference type="InterPro" id="IPR015797">
    <property type="entry name" value="NUDIX_hydrolase-like_dom_sf"/>
</dbReference>
<dbReference type="GO" id="GO:0006695">
    <property type="term" value="P:cholesterol biosynthetic process"/>
    <property type="evidence" value="ECO:0007669"/>
    <property type="project" value="UniProtKB-KW"/>
</dbReference>
<keyword evidence="9" id="KW-0753">Steroid metabolism</keyword>
<dbReference type="UniPathway" id="UPA00059">
    <property type="reaction ID" value="UER00104"/>
</dbReference>
<evidence type="ECO:0000256" key="5">
    <source>
        <dbReference type="ARBA" id="ARBA00007579"/>
    </source>
</evidence>
<keyword evidence="17" id="KW-1185">Reference proteome</keyword>
<evidence type="ECO:0000256" key="12">
    <source>
        <dbReference type="ARBA" id="ARBA00023098"/>
    </source>
</evidence>
<keyword evidence="9" id="KW-0152">Cholesterol biosynthesis</keyword>
<organism evidence="16 17">
    <name type="scientific">Pocillopora damicornis</name>
    <name type="common">Cauliflower coral</name>
    <name type="synonym">Millepora damicornis</name>
    <dbReference type="NCBI Taxonomy" id="46731"/>
    <lineage>
        <taxon>Eukaryota</taxon>
        <taxon>Metazoa</taxon>
        <taxon>Cnidaria</taxon>
        <taxon>Anthozoa</taxon>
        <taxon>Hexacorallia</taxon>
        <taxon>Scleractinia</taxon>
        <taxon>Astrocoeniina</taxon>
        <taxon>Pocilloporidae</taxon>
        <taxon>Pocillopora</taxon>
    </lineage>
</organism>
<evidence type="ECO:0000256" key="14">
    <source>
        <dbReference type="ARBA" id="ARBA00023235"/>
    </source>
</evidence>
<comment type="function">
    <text evidence="3">Catalyzes the 1,3-allylic rearrangement of the homoallylic substrate isopentenyl (IPP) to its highly electrophilic allylic isomer, dimethylallyl diphosphate (DMAPP).</text>
</comment>
<protein>
    <recommendedName>
        <fullName evidence="6">isopentenyl-diphosphate Delta-isomerase</fullName>
        <ecNumber evidence="6">5.3.3.2</ecNumber>
    </recommendedName>
</protein>
<comment type="cofactor">
    <cofactor evidence="2">
        <name>Mg(2+)</name>
        <dbReference type="ChEBI" id="CHEBI:18420"/>
    </cofactor>
</comment>
<dbReference type="GO" id="GO:0046872">
    <property type="term" value="F:metal ion binding"/>
    <property type="evidence" value="ECO:0007669"/>
    <property type="project" value="UniProtKB-KW"/>
</dbReference>
<dbReference type="PIRSF" id="PIRSF018427">
    <property type="entry name" value="Isopntndiph_ism"/>
    <property type="match status" value="1"/>
</dbReference>
<dbReference type="SUPFAM" id="SSF55811">
    <property type="entry name" value="Nudix"/>
    <property type="match status" value="1"/>
</dbReference>
<proteinExistence type="inferred from homology"/>
<dbReference type="NCBIfam" id="TIGR02150">
    <property type="entry name" value="IPP_isom_1"/>
    <property type="match status" value="1"/>
</dbReference>
<comment type="pathway">
    <text evidence="4">Isoprenoid biosynthesis; dimethylallyl diphosphate biosynthesis; dimethylallyl diphosphate from isopentenyl diphosphate: step 1/1.</text>
</comment>
<name>A0A3M6TPN0_POCDA</name>
<comment type="caution">
    <text evidence="16">The sequence shown here is derived from an EMBL/GenBank/DDBJ whole genome shotgun (WGS) entry which is preliminary data.</text>
</comment>
<keyword evidence="13" id="KW-0414">Isoprene biosynthesis</keyword>
<dbReference type="EC" id="5.3.3.2" evidence="6"/>
<evidence type="ECO:0000256" key="2">
    <source>
        <dbReference type="ARBA" id="ARBA00001946"/>
    </source>
</evidence>
<dbReference type="STRING" id="46731.A0A3M6TPN0"/>
<evidence type="ECO:0000256" key="11">
    <source>
        <dbReference type="ARBA" id="ARBA00022955"/>
    </source>
</evidence>
<reference evidence="16 17" key="1">
    <citation type="journal article" date="2018" name="Sci. Rep.">
        <title>Comparative analysis of the Pocillopora damicornis genome highlights role of immune system in coral evolution.</title>
        <authorList>
            <person name="Cunning R."/>
            <person name="Bay R.A."/>
            <person name="Gillette P."/>
            <person name="Baker A.C."/>
            <person name="Traylor-Knowles N."/>
        </authorList>
    </citation>
    <scope>NUCLEOTIDE SEQUENCE [LARGE SCALE GENOMIC DNA]</scope>
    <source>
        <strain evidence="16">RSMAS</strain>
        <tissue evidence="16">Whole animal</tissue>
    </source>
</reference>
<dbReference type="EMBL" id="RCHS01003225">
    <property type="protein sequence ID" value="RMX43306.1"/>
    <property type="molecule type" value="Genomic_DNA"/>
</dbReference>
<evidence type="ECO:0000313" key="16">
    <source>
        <dbReference type="EMBL" id="RMX43306.1"/>
    </source>
</evidence>
<evidence type="ECO:0000256" key="10">
    <source>
        <dbReference type="ARBA" id="ARBA00022842"/>
    </source>
</evidence>
<dbReference type="FunFam" id="3.90.79.10:FF:000012">
    <property type="entry name" value="Isopentenyl-diphosphate Delta-isomerase 1"/>
    <property type="match status" value="1"/>
</dbReference>
<dbReference type="GO" id="GO:0005737">
    <property type="term" value="C:cytoplasm"/>
    <property type="evidence" value="ECO:0007669"/>
    <property type="project" value="TreeGrafter"/>
</dbReference>
<dbReference type="PANTHER" id="PTHR10885">
    <property type="entry name" value="ISOPENTENYL-DIPHOSPHATE DELTA-ISOMERASE"/>
    <property type="match status" value="1"/>
</dbReference>
<keyword evidence="10" id="KW-0460">Magnesium</keyword>
<dbReference type="CDD" id="cd02885">
    <property type="entry name" value="NUDIX_IPP_Isomerase"/>
    <property type="match status" value="1"/>
</dbReference>
<dbReference type="AlphaFoldDB" id="A0A3M6TPN0"/>
<evidence type="ECO:0000256" key="7">
    <source>
        <dbReference type="ARBA" id="ARBA00022516"/>
    </source>
</evidence>
<keyword evidence="11" id="KW-0752">Steroid biosynthesis</keyword>
<dbReference type="InterPro" id="IPR000086">
    <property type="entry name" value="NUDIX_hydrolase_dom"/>
</dbReference>
<evidence type="ECO:0000256" key="4">
    <source>
        <dbReference type="ARBA" id="ARBA00004826"/>
    </source>
</evidence>
<keyword evidence="9" id="KW-0153">Cholesterol metabolism</keyword>
<dbReference type="InterPro" id="IPR011876">
    <property type="entry name" value="IsopentenylPP_isomerase_typ1"/>
</dbReference>
<evidence type="ECO:0000259" key="15">
    <source>
        <dbReference type="PROSITE" id="PS51462"/>
    </source>
</evidence>
<feature type="domain" description="Nudix hydrolase" evidence="15">
    <location>
        <begin position="79"/>
        <end position="230"/>
    </location>
</feature>
<dbReference type="Proteomes" id="UP000275408">
    <property type="component" value="Unassembled WGS sequence"/>
</dbReference>
<sequence length="268" mass="31490">MWNKNRLIRATVIFLKHYRFSGSKNFHTTSRILQLSNIDETQEKLLNERLILVDENDCVKGTETKKECHLKKNILQYGMLHRAFSVFLFNTKGQLLLQQRSDVKVTFPGCITNTCCSHPLYEDSELVEHDNFGVKLAAKRRLSYELGIPDNQISLEDLRFLTRIHYRAGSDKIWGEHEIDYVFFMQKDVTLEPNTNEVKRCWYVSESELKELLQKAAKDSNILMTPWFKMINDHFLYKWWASLSDLSQFENDSEIHKMPGIPAPILQL</sequence>
<keyword evidence="8" id="KW-0479">Metal-binding</keyword>
<dbReference type="GO" id="GO:0009240">
    <property type="term" value="P:isopentenyl diphosphate biosynthetic process"/>
    <property type="evidence" value="ECO:0007669"/>
    <property type="project" value="TreeGrafter"/>
</dbReference>
<keyword evidence="7" id="KW-0444">Lipid biosynthesis</keyword>
<gene>
    <name evidence="16" type="ORF">pdam_00014949</name>
</gene>
<keyword evidence="12" id="KW-0443">Lipid metabolism</keyword>
<accession>A0A3M6TPN0</accession>
<dbReference type="OrthoDB" id="510307at2759"/>
<evidence type="ECO:0000256" key="13">
    <source>
        <dbReference type="ARBA" id="ARBA00023229"/>
    </source>
</evidence>
<evidence type="ECO:0000256" key="9">
    <source>
        <dbReference type="ARBA" id="ARBA00022778"/>
    </source>
</evidence>
<dbReference type="Pfam" id="PF00293">
    <property type="entry name" value="NUDIX"/>
    <property type="match status" value="1"/>
</dbReference>
<evidence type="ECO:0000256" key="8">
    <source>
        <dbReference type="ARBA" id="ARBA00022723"/>
    </source>
</evidence>
<evidence type="ECO:0000256" key="3">
    <source>
        <dbReference type="ARBA" id="ARBA00003951"/>
    </source>
</evidence>
<evidence type="ECO:0000256" key="6">
    <source>
        <dbReference type="ARBA" id="ARBA00012057"/>
    </source>
</evidence>
<comment type="catalytic activity">
    <reaction evidence="1">
        <text>isopentenyl diphosphate = dimethylallyl diphosphate</text>
        <dbReference type="Rhea" id="RHEA:23284"/>
        <dbReference type="ChEBI" id="CHEBI:57623"/>
        <dbReference type="ChEBI" id="CHEBI:128769"/>
        <dbReference type="EC" id="5.3.3.2"/>
    </reaction>
</comment>
<dbReference type="Gene3D" id="3.90.79.10">
    <property type="entry name" value="Nucleoside Triphosphate Pyrophosphohydrolase"/>
    <property type="match status" value="1"/>
</dbReference>
<evidence type="ECO:0000313" key="17">
    <source>
        <dbReference type="Proteomes" id="UP000275408"/>
    </source>
</evidence>
<comment type="similarity">
    <text evidence="5">Belongs to the IPP isomerase type 1 family.</text>
</comment>
<dbReference type="PROSITE" id="PS51462">
    <property type="entry name" value="NUDIX"/>
    <property type="match status" value="1"/>
</dbReference>